<dbReference type="WBParaSite" id="nRc.2.0.1.t12366-RA">
    <property type="protein sequence ID" value="nRc.2.0.1.t12366-RA"/>
    <property type="gene ID" value="nRc.2.0.1.g12366"/>
</dbReference>
<protein>
    <submittedName>
        <fullName evidence="2">Uncharacterized protein</fullName>
    </submittedName>
</protein>
<dbReference type="AlphaFoldDB" id="A0A915IGG6"/>
<organism evidence="1 2">
    <name type="scientific">Romanomermis culicivorax</name>
    <name type="common">Nematode worm</name>
    <dbReference type="NCBI Taxonomy" id="13658"/>
    <lineage>
        <taxon>Eukaryota</taxon>
        <taxon>Metazoa</taxon>
        <taxon>Ecdysozoa</taxon>
        <taxon>Nematoda</taxon>
        <taxon>Enoplea</taxon>
        <taxon>Dorylaimia</taxon>
        <taxon>Mermithida</taxon>
        <taxon>Mermithoidea</taxon>
        <taxon>Mermithidae</taxon>
        <taxon>Romanomermis</taxon>
    </lineage>
</organism>
<keyword evidence="1" id="KW-1185">Reference proteome</keyword>
<reference evidence="2" key="1">
    <citation type="submission" date="2022-11" db="UniProtKB">
        <authorList>
            <consortium name="WormBaseParasite"/>
        </authorList>
    </citation>
    <scope>IDENTIFICATION</scope>
</reference>
<dbReference type="Proteomes" id="UP000887565">
    <property type="component" value="Unplaced"/>
</dbReference>
<evidence type="ECO:0000313" key="2">
    <source>
        <dbReference type="WBParaSite" id="nRc.2.0.1.t12366-RA"/>
    </source>
</evidence>
<evidence type="ECO:0000313" key="1">
    <source>
        <dbReference type="Proteomes" id="UP000887565"/>
    </source>
</evidence>
<name>A0A915IGG6_ROMCU</name>
<sequence length="55" mass="6368">EQLNVSLEDERNHNKILKKKHQAAVKKEKVLNDQEVEQGIVVASHNFNFEELELG</sequence>
<proteinExistence type="predicted"/>
<accession>A0A915IGG6</accession>